<keyword evidence="2" id="KW-1185">Reference proteome</keyword>
<protein>
    <recommendedName>
        <fullName evidence="3">Gamma-glutamylcyclotransferase</fullName>
    </recommendedName>
</protein>
<gene>
    <name evidence="1" type="ORF">CTEN210_14713</name>
</gene>
<dbReference type="AlphaFoldDB" id="A0AAD3D690"/>
<dbReference type="PANTHER" id="PTHR35748:SF1">
    <property type="entry name" value="OS05G0358400 PROTEIN"/>
    <property type="match status" value="1"/>
</dbReference>
<accession>A0AAD3D690</accession>
<name>A0AAD3D690_9STRA</name>
<comment type="caution">
    <text evidence="1">The sequence shown here is derived from an EMBL/GenBank/DDBJ whole genome shotgun (WGS) entry which is preliminary data.</text>
</comment>
<evidence type="ECO:0000313" key="2">
    <source>
        <dbReference type="Proteomes" id="UP001054902"/>
    </source>
</evidence>
<dbReference type="Proteomes" id="UP001054902">
    <property type="component" value="Unassembled WGS sequence"/>
</dbReference>
<proteinExistence type="predicted"/>
<organism evidence="1 2">
    <name type="scientific">Chaetoceros tenuissimus</name>
    <dbReference type="NCBI Taxonomy" id="426638"/>
    <lineage>
        <taxon>Eukaryota</taxon>
        <taxon>Sar</taxon>
        <taxon>Stramenopiles</taxon>
        <taxon>Ochrophyta</taxon>
        <taxon>Bacillariophyta</taxon>
        <taxon>Coscinodiscophyceae</taxon>
        <taxon>Chaetocerotophycidae</taxon>
        <taxon>Chaetocerotales</taxon>
        <taxon>Chaetocerotaceae</taxon>
        <taxon>Chaetoceros</taxon>
    </lineage>
</organism>
<evidence type="ECO:0000313" key="1">
    <source>
        <dbReference type="EMBL" id="GFH58237.1"/>
    </source>
</evidence>
<dbReference type="PANTHER" id="PTHR35748">
    <property type="entry name" value="OS05G0358400 PROTEIN"/>
    <property type="match status" value="1"/>
</dbReference>
<sequence length="246" mass="28050">MIIPKSVTILGFGSLLSEKSAKTTFPNLQNFRLGKVHNYKRVFGHPASIFFQRSIANIETKEMSSLSTEYCDGSSFVCSVFEVSNENGEFSNGNLADFSPSMAFREREEEFEIIMVPYEELSSNVVSDVDSDHSSPSNLLKGILCTRSTDEKYIELWGDKRFEENYLKYKIDTIWNWGVDSGLKPCGPYLRHCVLAAKNMGDECYQSFLNDTFLVDRKTTIREYLENNPVLMDTLPPTDLRERYGG</sequence>
<dbReference type="EMBL" id="BLLK01000061">
    <property type="protein sequence ID" value="GFH58237.1"/>
    <property type="molecule type" value="Genomic_DNA"/>
</dbReference>
<reference evidence="1 2" key="1">
    <citation type="journal article" date="2021" name="Sci. Rep.">
        <title>The genome of the diatom Chaetoceros tenuissimus carries an ancient integrated fragment of an extant virus.</title>
        <authorList>
            <person name="Hongo Y."/>
            <person name="Kimura K."/>
            <person name="Takaki Y."/>
            <person name="Yoshida Y."/>
            <person name="Baba S."/>
            <person name="Kobayashi G."/>
            <person name="Nagasaki K."/>
            <person name="Hano T."/>
            <person name="Tomaru Y."/>
        </authorList>
    </citation>
    <scope>NUCLEOTIDE SEQUENCE [LARGE SCALE GENOMIC DNA]</scope>
    <source>
        <strain evidence="1 2">NIES-3715</strain>
    </source>
</reference>
<evidence type="ECO:0008006" key="3">
    <source>
        <dbReference type="Google" id="ProtNLM"/>
    </source>
</evidence>